<feature type="region of interest" description="Disordered" evidence="1">
    <location>
        <begin position="1"/>
        <end position="114"/>
    </location>
</feature>
<dbReference type="Proteomes" id="UP001144451">
    <property type="component" value="Unassembled WGS sequence"/>
</dbReference>
<feature type="compositionally biased region" description="Basic and acidic residues" evidence="1">
    <location>
        <begin position="57"/>
        <end position="68"/>
    </location>
</feature>
<feature type="compositionally biased region" description="Basic and acidic residues" evidence="1">
    <location>
        <begin position="91"/>
        <end position="103"/>
    </location>
</feature>
<gene>
    <name evidence="3" type="ORF">BCONGLO52_02430</name>
</gene>
<keyword evidence="4" id="KW-1185">Reference proteome</keyword>
<feature type="transmembrane region" description="Helical" evidence="2">
    <location>
        <begin position="154"/>
        <end position="170"/>
    </location>
</feature>
<sequence>MNMMNQWGNDEHGPGGDPSWLGGKDRGGPGTGADGAGAAESRPGPLPSGDSTWSSDFDSRSSSRRADQDFGPSSADSAPQHSGPRFGEFGDDARERAERRYEEWESGGSPDPEVRNRAVEVGKALVKAIPIVVFLVIFFGFFARNEFFRDNFSFGWIALVMLVPMLANVIKSFRK</sequence>
<keyword evidence="2" id="KW-0472">Membrane</keyword>
<evidence type="ECO:0000256" key="2">
    <source>
        <dbReference type="SAM" id="Phobius"/>
    </source>
</evidence>
<evidence type="ECO:0000313" key="4">
    <source>
        <dbReference type="Proteomes" id="UP001144451"/>
    </source>
</evidence>
<keyword evidence="2" id="KW-1133">Transmembrane helix</keyword>
<comment type="caution">
    <text evidence="3">The sequence shown here is derived from an EMBL/GenBank/DDBJ whole genome shotgun (WGS) entry which is preliminary data.</text>
</comment>
<evidence type="ECO:0000313" key="3">
    <source>
        <dbReference type="EMBL" id="GLI29402.1"/>
    </source>
</evidence>
<name>A0ABQ5RCR7_9MICO</name>
<protein>
    <submittedName>
        <fullName evidence="3">Uncharacterized protein</fullName>
    </submittedName>
</protein>
<organism evidence="3 4">
    <name type="scientific">Brachybacterium conglomeratum</name>
    <dbReference type="NCBI Taxonomy" id="47846"/>
    <lineage>
        <taxon>Bacteria</taxon>
        <taxon>Bacillati</taxon>
        <taxon>Actinomycetota</taxon>
        <taxon>Actinomycetes</taxon>
        <taxon>Micrococcales</taxon>
        <taxon>Dermabacteraceae</taxon>
        <taxon>Brachybacterium</taxon>
    </lineage>
</organism>
<proteinExistence type="predicted"/>
<feature type="transmembrane region" description="Helical" evidence="2">
    <location>
        <begin position="124"/>
        <end position="142"/>
    </location>
</feature>
<keyword evidence="2" id="KW-0812">Transmembrane</keyword>
<accession>A0ABQ5RCR7</accession>
<dbReference type="EMBL" id="BSDQ01000001">
    <property type="protein sequence ID" value="GLI29402.1"/>
    <property type="molecule type" value="Genomic_DNA"/>
</dbReference>
<evidence type="ECO:0000256" key="1">
    <source>
        <dbReference type="SAM" id="MobiDB-lite"/>
    </source>
</evidence>
<reference evidence="3" key="1">
    <citation type="submission" date="2022-12" db="EMBL/GenBank/DDBJ databases">
        <title>Reference genome sequencing for broad-spectrum identification of bacterial and archaeal isolates by mass spectrometry.</title>
        <authorList>
            <person name="Sekiguchi Y."/>
            <person name="Tourlousse D.M."/>
        </authorList>
    </citation>
    <scope>NUCLEOTIDE SEQUENCE</scope>
    <source>
        <strain evidence="3">5-2</strain>
    </source>
</reference>